<accession>A0A6B0UBE9</accession>
<feature type="compositionally biased region" description="Low complexity" evidence="1">
    <location>
        <begin position="45"/>
        <end position="66"/>
    </location>
</feature>
<feature type="region of interest" description="Disordered" evidence="1">
    <location>
        <begin position="45"/>
        <end position="75"/>
    </location>
</feature>
<evidence type="ECO:0000256" key="1">
    <source>
        <dbReference type="SAM" id="MobiDB-lite"/>
    </source>
</evidence>
<name>A0A6B0UBE9_IXORI</name>
<reference evidence="2" key="1">
    <citation type="submission" date="2019-12" db="EMBL/GenBank/DDBJ databases">
        <title>An insight into the sialome of adult female Ixodes ricinus ticks feeding for 6 days.</title>
        <authorList>
            <person name="Perner J."/>
            <person name="Ribeiro J.M.C."/>
        </authorList>
    </citation>
    <scope>NUCLEOTIDE SEQUENCE</scope>
    <source>
        <strain evidence="2">Semi-engorged</strain>
        <tissue evidence="2">Salivary glands</tissue>
    </source>
</reference>
<proteinExistence type="predicted"/>
<sequence>MNGACWTRCGWWTYWWCSCSKGARPYPRPEWPRCPRGSAPCAGWTAPASAPTASSSTASAARTPTPSWMPLTPAA</sequence>
<protein>
    <submittedName>
        <fullName evidence="2">Uncharacterized protein</fullName>
    </submittedName>
</protein>
<dbReference type="EMBL" id="GIFC01001370">
    <property type="protein sequence ID" value="MXU83453.1"/>
    <property type="molecule type" value="Transcribed_RNA"/>
</dbReference>
<dbReference type="AlphaFoldDB" id="A0A6B0UBE9"/>
<evidence type="ECO:0000313" key="2">
    <source>
        <dbReference type="EMBL" id="MXU83453.1"/>
    </source>
</evidence>
<organism evidence="2">
    <name type="scientific">Ixodes ricinus</name>
    <name type="common">Common tick</name>
    <name type="synonym">Acarus ricinus</name>
    <dbReference type="NCBI Taxonomy" id="34613"/>
    <lineage>
        <taxon>Eukaryota</taxon>
        <taxon>Metazoa</taxon>
        <taxon>Ecdysozoa</taxon>
        <taxon>Arthropoda</taxon>
        <taxon>Chelicerata</taxon>
        <taxon>Arachnida</taxon>
        <taxon>Acari</taxon>
        <taxon>Parasitiformes</taxon>
        <taxon>Ixodida</taxon>
        <taxon>Ixodoidea</taxon>
        <taxon>Ixodidae</taxon>
        <taxon>Ixodinae</taxon>
        <taxon>Ixodes</taxon>
    </lineage>
</organism>